<reference evidence="5" key="2">
    <citation type="journal article" date="2021" name="PeerJ">
        <title>Extensive microbial diversity within the chicken gut microbiome revealed by metagenomics and culture.</title>
        <authorList>
            <person name="Gilroy R."/>
            <person name="Ravi A."/>
            <person name="Getino M."/>
            <person name="Pursley I."/>
            <person name="Horton D.L."/>
            <person name="Alikhan N.F."/>
            <person name="Baker D."/>
            <person name="Gharbi K."/>
            <person name="Hall N."/>
            <person name="Watson M."/>
            <person name="Adriaenssens E.M."/>
            <person name="Foster-Nyarko E."/>
            <person name="Jarju S."/>
            <person name="Secka A."/>
            <person name="Antonio M."/>
            <person name="Oren A."/>
            <person name="Chaudhuri R.R."/>
            <person name="La Ragione R."/>
            <person name="Hildebrand F."/>
            <person name="Pallen M.J."/>
        </authorList>
    </citation>
    <scope>NUCLEOTIDE SEQUENCE</scope>
    <source>
        <strain evidence="5">CHK178-757</strain>
    </source>
</reference>
<dbReference type="Pfam" id="PF02311">
    <property type="entry name" value="AraC_binding"/>
    <property type="match status" value="1"/>
</dbReference>
<keyword evidence="3" id="KW-0804">Transcription</keyword>
<evidence type="ECO:0000256" key="3">
    <source>
        <dbReference type="ARBA" id="ARBA00023163"/>
    </source>
</evidence>
<dbReference type="InterPro" id="IPR009057">
    <property type="entry name" value="Homeodomain-like_sf"/>
</dbReference>
<comment type="caution">
    <text evidence="5">The sequence shown here is derived from an EMBL/GenBank/DDBJ whole genome shotgun (WGS) entry which is preliminary data.</text>
</comment>
<dbReference type="GO" id="GO:0043565">
    <property type="term" value="F:sequence-specific DNA binding"/>
    <property type="evidence" value="ECO:0007669"/>
    <property type="project" value="InterPro"/>
</dbReference>
<dbReference type="Proteomes" id="UP000823927">
    <property type="component" value="Unassembled WGS sequence"/>
</dbReference>
<evidence type="ECO:0000259" key="4">
    <source>
        <dbReference type="PROSITE" id="PS01124"/>
    </source>
</evidence>
<dbReference type="EMBL" id="DVIT01000002">
    <property type="protein sequence ID" value="HIS45976.1"/>
    <property type="molecule type" value="Genomic_DNA"/>
</dbReference>
<proteinExistence type="predicted"/>
<dbReference type="InterPro" id="IPR011051">
    <property type="entry name" value="RmlC_Cupin_sf"/>
</dbReference>
<dbReference type="GO" id="GO:0003700">
    <property type="term" value="F:DNA-binding transcription factor activity"/>
    <property type="evidence" value="ECO:0007669"/>
    <property type="project" value="InterPro"/>
</dbReference>
<feature type="domain" description="HTH araC/xylS-type" evidence="4">
    <location>
        <begin position="181"/>
        <end position="279"/>
    </location>
</feature>
<protein>
    <submittedName>
        <fullName evidence="5">Helix-turn-helix transcriptional regulator</fullName>
    </submittedName>
</protein>
<evidence type="ECO:0000313" key="6">
    <source>
        <dbReference type="Proteomes" id="UP000823927"/>
    </source>
</evidence>
<dbReference type="SUPFAM" id="SSF46689">
    <property type="entry name" value="Homeodomain-like"/>
    <property type="match status" value="2"/>
</dbReference>
<evidence type="ECO:0000256" key="1">
    <source>
        <dbReference type="ARBA" id="ARBA00023015"/>
    </source>
</evidence>
<evidence type="ECO:0000313" key="5">
    <source>
        <dbReference type="EMBL" id="HIS45976.1"/>
    </source>
</evidence>
<dbReference type="AlphaFoldDB" id="A0A9D1JPC4"/>
<dbReference type="PROSITE" id="PS01124">
    <property type="entry name" value="HTH_ARAC_FAMILY_2"/>
    <property type="match status" value="1"/>
</dbReference>
<dbReference type="SUPFAM" id="SSF51182">
    <property type="entry name" value="RmlC-like cupins"/>
    <property type="match status" value="1"/>
</dbReference>
<dbReference type="InterPro" id="IPR003313">
    <property type="entry name" value="AraC-bd"/>
</dbReference>
<keyword evidence="1" id="KW-0805">Transcription regulation</keyword>
<evidence type="ECO:0000256" key="2">
    <source>
        <dbReference type="ARBA" id="ARBA00023125"/>
    </source>
</evidence>
<organism evidence="5 6">
    <name type="scientific">Candidatus Scybalocola faecigallinarum</name>
    <dbReference type="NCBI Taxonomy" id="2840941"/>
    <lineage>
        <taxon>Bacteria</taxon>
        <taxon>Bacillati</taxon>
        <taxon>Bacillota</taxon>
        <taxon>Clostridia</taxon>
        <taxon>Lachnospirales</taxon>
        <taxon>Lachnospiraceae</taxon>
        <taxon>Lachnospiraceae incertae sedis</taxon>
        <taxon>Candidatus Scybalocola (ex Gilroy et al. 2021)</taxon>
    </lineage>
</organism>
<accession>A0A9D1JPC4</accession>
<dbReference type="Gene3D" id="2.60.120.10">
    <property type="entry name" value="Jelly Rolls"/>
    <property type="match status" value="1"/>
</dbReference>
<reference evidence="5" key="1">
    <citation type="submission" date="2020-10" db="EMBL/GenBank/DDBJ databases">
        <authorList>
            <person name="Gilroy R."/>
        </authorList>
    </citation>
    <scope>NUCLEOTIDE SEQUENCE</scope>
    <source>
        <strain evidence="5">CHK178-757</strain>
    </source>
</reference>
<dbReference type="PANTHER" id="PTHR43280">
    <property type="entry name" value="ARAC-FAMILY TRANSCRIPTIONAL REGULATOR"/>
    <property type="match status" value="1"/>
</dbReference>
<dbReference type="Gene3D" id="1.10.10.60">
    <property type="entry name" value="Homeodomain-like"/>
    <property type="match status" value="2"/>
</dbReference>
<dbReference type="InterPro" id="IPR018060">
    <property type="entry name" value="HTH_AraC"/>
</dbReference>
<name>A0A9D1JPC4_9FIRM</name>
<gene>
    <name evidence="5" type="ORF">IAB46_00155</name>
</gene>
<dbReference type="SMART" id="SM00342">
    <property type="entry name" value="HTH_ARAC"/>
    <property type="match status" value="1"/>
</dbReference>
<keyword evidence="2" id="KW-0238">DNA-binding</keyword>
<sequence length="282" mass="33056">MDENAFCEVVKFKYSTPFLLWKHLNETPRPTPAHWHRDIELNVIFQGDARIDYYIDGRHEVVTEGCVSLINSGEVHSCMPVIDKSRGNVYGATLLLNYEFLKRMIPNLENIYWQIVRPEDQHKIADLIHQMAVIYSGEENDAQNCRMISLMCEIMSVLCENCIVSINDLSADKLKNSERMREILDYIHCNYSSSLTLDDMAQKFYFSRGYFSSFFKKYTGKTFKTYLTEVRILHAESMLKDTDNSISQIAQDTGFNDERRLIETFKKYYHITPGNFRKKEKL</sequence>
<dbReference type="InterPro" id="IPR014710">
    <property type="entry name" value="RmlC-like_jellyroll"/>
</dbReference>
<dbReference type="PANTHER" id="PTHR43280:SF28">
    <property type="entry name" value="HTH-TYPE TRANSCRIPTIONAL ACTIVATOR RHAS"/>
    <property type="match status" value="1"/>
</dbReference>
<dbReference type="Pfam" id="PF12833">
    <property type="entry name" value="HTH_18"/>
    <property type="match status" value="1"/>
</dbReference>